<feature type="transmembrane region" description="Helical" evidence="4">
    <location>
        <begin position="243"/>
        <end position="265"/>
    </location>
</feature>
<feature type="transmembrane region" description="Helical" evidence="4">
    <location>
        <begin position="94"/>
        <end position="117"/>
    </location>
</feature>
<dbReference type="Gene3D" id="1.10.630.10">
    <property type="entry name" value="Cytochrome P450"/>
    <property type="match status" value="2"/>
</dbReference>
<dbReference type="GO" id="GO:0016705">
    <property type="term" value="F:oxidoreductase activity, acting on paired donors, with incorporation or reduction of molecular oxygen"/>
    <property type="evidence" value="ECO:0007669"/>
    <property type="project" value="InterPro"/>
</dbReference>
<sequence length="932" mass="106963">MHIASHVVVQVYLLCKDLVPQIKYKFPIKMAILSIFGFLVDPTDSYGSPLHRKFSQHFVTFITTAVSLVTPTAFLFLTYFALCTTIWHTFPLSSTILTVVLVLYSLLEVVFFLYCYLLRRRFNQVTSFPYLDQDKRHRYLDLVMQHCANPWVSLSRWFYKHDATTVSTSWMREWIAWAFFSKDGDDLTSTEQGQLDELVDKILDRFPPPGDKREDKEEERDENEELNFMRLHFDEMVVQQKPFIAYLVISIMQFGGSCFLTKAGFTHHALYTPTGSTSTLSYWAYNPSTPTHGPAPTPIFLIPGIGIGVTMYINIVKAMLTTNKPIYILNLPHISLKLVTSVPSMDDTLFAIDQIYSRHKLPACTYLAHSYGSIVTTWVLKNRPPTYISSIVFVDPVCFSLWEPDLIYNFLYRTADSPIRRVAQYFVAQDLLVAYTLFRRFWWLENVLFPEDVNVPMQVYLSSHDFIIDAGSTLEYLRGRGAQGNNNAGGSSGGEINVVEMKGPKPWPVIGNLLDLVMASDNMTLSLGVLAEKYGEIYSLKVGSKKSVVLTSKEAMQTILTNDVTFARDFTGMFADRTFNKNLGIIFSEGEVWEKLRPWTFRTLREFGFGKSSDMEYFIQDASQRLFASIDGKIGTDKKKSCDLNVELLYNNSILSIMWQMVVGQLSLDDDPYLKLLGEKGDACIRSGIFGASIVNAYPFLRFVFPKALGYDVQMDFFKTCNLVALVNFQITFQDVLFSSTDTSNSFMEIVILNLIVYPEMQEKIYQEILKVSPDRKDLSFSDRKKMPYIQAFFLESHRKGRLLQNMLPRRALWDFSYKNYIIKKDTIIMVDTRLYNESEENWTDPDAFRPERFLNEDGQVVNAGSIISFSFGKRNCPGELHANIVAFLLVTSLLQRYKLSVPKGQEMPRLDLRTGFTLKPYPFQATFTRRP</sequence>
<reference evidence="5 6" key="1">
    <citation type="submission" date="2015-12" db="EMBL/GenBank/DDBJ databases">
        <title>The genome of Folsomia candida.</title>
        <authorList>
            <person name="Faddeeva A."/>
            <person name="Derks M.F."/>
            <person name="Anvar Y."/>
            <person name="Smit S."/>
            <person name="Van Straalen N."/>
            <person name="Roelofs D."/>
        </authorList>
    </citation>
    <scope>NUCLEOTIDE SEQUENCE [LARGE SCALE GENOMIC DNA]</scope>
    <source>
        <strain evidence="5 6">VU population</strain>
        <tissue evidence="5">Whole body</tissue>
    </source>
</reference>
<feature type="transmembrane region" description="Helical" evidence="4">
    <location>
        <begin position="295"/>
        <end position="315"/>
    </location>
</feature>
<evidence type="ECO:0000256" key="4">
    <source>
        <dbReference type="SAM" id="Phobius"/>
    </source>
</evidence>
<dbReference type="Gene3D" id="3.40.50.1820">
    <property type="entry name" value="alpha/beta hydrolase"/>
    <property type="match status" value="1"/>
</dbReference>
<gene>
    <name evidence="5" type="ORF">Fcan01_20824</name>
</gene>
<keyword evidence="4" id="KW-0812">Transmembrane</keyword>
<dbReference type="InterPro" id="IPR017972">
    <property type="entry name" value="Cyt_P450_CS"/>
</dbReference>
<organism evidence="5 6">
    <name type="scientific">Folsomia candida</name>
    <name type="common">Springtail</name>
    <dbReference type="NCBI Taxonomy" id="158441"/>
    <lineage>
        <taxon>Eukaryota</taxon>
        <taxon>Metazoa</taxon>
        <taxon>Ecdysozoa</taxon>
        <taxon>Arthropoda</taxon>
        <taxon>Hexapoda</taxon>
        <taxon>Collembola</taxon>
        <taxon>Entomobryomorpha</taxon>
        <taxon>Isotomoidea</taxon>
        <taxon>Isotomidae</taxon>
        <taxon>Proisotominae</taxon>
        <taxon>Folsomia</taxon>
    </lineage>
</organism>
<dbReference type="InterPro" id="IPR002401">
    <property type="entry name" value="Cyt_P450_E_grp-I"/>
</dbReference>
<evidence type="ECO:0000256" key="2">
    <source>
        <dbReference type="ARBA" id="ARBA00023033"/>
    </source>
</evidence>
<feature type="transmembrane region" description="Helical" evidence="4">
    <location>
        <begin position="58"/>
        <end position="82"/>
    </location>
</feature>
<dbReference type="InterPro" id="IPR001128">
    <property type="entry name" value="Cyt_P450"/>
</dbReference>
<comment type="cofactor">
    <cofactor evidence="3">
        <name>heme</name>
        <dbReference type="ChEBI" id="CHEBI:30413"/>
    </cofactor>
</comment>
<dbReference type="GO" id="GO:0005506">
    <property type="term" value="F:iron ion binding"/>
    <property type="evidence" value="ECO:0007669"/>
    <property type="project" value="InterPro"/>
</dbReference>
<comment type="similarity">
    <text evidence="1">Belongs to the cytochrome P450 family.</text>
</comment>
<keyword evidence="4" id="KW-0472">Membrane</keyword>
<keyword evidence="4" id="KW-1133">Transmembrane helix</keyword>
<proteinExistence type="inferred from homology"/>
<protein>
    <submittedName>
        <fullName evidence="5">Farnesoate epoxidase</fullName>
    </submittedName>
</protein>
<dbReference type="InterPro" id="IPR036396">
    <property type="entry name" value="Cyt_P450_sf"/>
</dbReference>
<dbReference type="AlphaFoldDB" id="A0A226DJD1"/>
<dbReference type="PANTHER" id="PTHR37471:SF1">
    <property type="entry name" value="AB HYDROLASE-1 DOMAIN-CONTAINING PROTEIN"/>
    <property type="match status" value="1"/>
</dbReference>
<keyword evidence="3" id="KW-0349">Heme</keyword>
<dbReference type="GO" id="GO:0004497">
    <property type="term" value="F:monooxygenase activity"/>
    <property type="evidence" value="ECO:0007669"/>
    <property type="project" value="UniProtKB-KW"/>
</dbReference>
<dbReference type="Proteomes" id="UP000198287">
    <property type="component" value="Unassembled WGS sequence"/>
</dbReference>
<evidence type="ECO:0000313" key="5">
    <source>
        <dbReference type="EMBL" id="OXA44797.1"/>
    </source>
</evidence>
<dbReference type="GO" id="GO:0020037">
    <property type="term" value="F:heme binding"/>
    <property type="evidence" value="ECO:0007669"/>
    <property type="project" value="InterPro"/>
</dbReference>
<keyword evidence="2" id="KW-0503">Monooxygenase</keyword>
<dbReference type="InterPro" id="IPR029058">
    <property type="entry name" value="AB_hydrolase_fold"/>
</dbReference>
<dbReference type="PROSITE" id="PS00086">
    <property type="entry name" value="CYTOCHROME_P450"/>
    <property type="match status" value="1"/>
</dbReference>
<dbReference type="OrthoDB" id="6431331at2759"/>
<feature type="binding site" description="axial binding residue" evidence="3">
    <location>
        <position position="877"/>
    </location>
    <ligand>
        <name>heme</name>
        <dbReference type="ChEBI" id="CHEBI:30413"/>
    </ligand>
    <ligandPart>
        <name>Fe</name>
        <dbReference type="ChEBI" id="CHEBI:18248"/>
    </ligandPart>
</feature>
<name>A0A226DJD1_FOLCA</name>
<evidence type="ECO:0000256" key="1">
    <source>
        <dbReference type="ARBA" id="ARBA00010617"/>
    </source>
</evidence>
<keyword evidence="3" id="KW-0408">Iron</keyword>
<evidence type="ECO:0000313" key="6">
    <source>
        <dbReference type="Proteomes" id="UP000198287"/>
    </source>
</evidence>
<keyword evidence="2" id="KW-0560">Oxidoreductase</keyword>
<dbReference type="PRINTS" id="PR00463">
    <property type="entry name" value="EP450I"/>
</dbReference>
<comment type="caution">
    <text evidence="5">The sequence shown here is derived from an EMBL/GenBank/DDBJ whole genome shotgun (WGS) entry which is preliminary data.</text>
</comment>
<dbReference type="SUPFAM" id="SSF53474">
    <property type="entry name" value="alpha/beta-Hydrolases"/>
    <property type="match status" value="1"/>
</dbReference>
<accession>A0A226DJD1</accession>
<dbReference type="PANTHER" id="PTHR37471">
    <property type="entry name" value="UNNAMED PRODUCT"/>
    <property type="match status" value="1"/>
</dbReference>
<keyword evidence="3" id="KW-0479">Metal-binding</keyword>
<dbReference type="EMBL" id="LNIX01000019">
    <property type="protein sequence ID" value="OXA44797.1"/>
    <property type="molecule type" value="Genomic_DNA"/>
</dbReference>
<evidence type="ECO:0000256" key="3">
    <source>
        <dbReference type="PIRSR" id="PIRSR602401-1"/>
    </source>
</evidence>
<dbReference type="Pfam" id="PF00067">
    <property type="entry name" value="p450"/>
    <property type="match status" value="2"/>
</dbReference>
<keyword evidence="6" id="KW-1185">Reference proteome</keyword>
<dbReference type="SUPFAM" id="SSF48264">
    <property type="entry name" value="Cytochrome P450"/>
    <property type="match status" value="1"/>
</dbReference>